<sequence>MVLTCTTRAVIERLLAFHSFRKLFFITKHSEFCTVVEKFSSRVVCIQEDAVLPGVSYDLLNKRGANIRSFQGIGNRVGWYYAMFLKIGVGKFLDDLSDYYVVWDSDNIPSAPLNFLTPDNRLNFCANPLGANRPATYDPKGYGYMHHLTTGLRLIRPNKTGALQPDHANNMFNFVCGYIVGYRPYVVELISHMEWYIQKTQPDLPANSMRYPFNIFYLANKKFKQELYWADYDTYPSWVANMHPDAYAADFTISYTRNPSVVVSDASKSKVLSRVECCLNQTKVCALATTGRHRGGYHDILIWEEHKMRYRGENQCVDGLPADLETALNLSQFRENHYPKIKTQRRTL</sequence>
<gene>
    <name evidence="2" type="ORF">CYMTET_37506</name>
    <name evidence="1" type="ORF">CYMTET_37507</name>
</gene>
<dbReference type="Proteomes" id="UP001190700">
    <property type="component" value="Unassembled WGS sequence"/>
</dbReference>
<evidence type="ECO:0000313" key="2">
    <source>
        <dbReference type="EMBL" id="KAK3253236.1"/>
    </source>
</evidence>
<evidence type="ECO:0000313" key="3">
    <source>
        <dbReference type="Proteomes" id="UP001190700"/>
    </source>
</evidence>
<organism evidence="1 3">
    <name type="scientific">Cymbomonas tetramitiformis</name>
    <dbReference type="NCBI Taxonomy" id="36881"/>
    <lineage>
        <taxon>Eukaryota</taxon>
        <taxon>Viridiplantae</taxon>
        <taxon>Chlorophyta</taxon>
        <taxon>Pyramimonadophyceae</taxon>
        <taxon>Pyramimonadales</taxon>
        <taxon>Pyramimonadaceae</taxon>
        <taxon>Cymbomonas</taxon>
    </lineage>
</organism>
<proteinExistence type="predicted"/>
<keyword evidence="3" id="KW-1185">Reference proteome</keyword>
<reference evidence="1 3" key="1">
    <citation type="journal article" date="2015" name="Genome Biol. Evol.">
        <title>Comparative Genomics of a Bacterivorous Green Alga Reveals Evolutionary Causalities and Consequences of Phago-Mixotrophic Mode of Nutrition.</title>
        <authorList>
            <person name="Burns J.A."/>
            <person name="Paasch A."/>
            <person name="Narechania A."/>
            <person name="Kim E."/>
        </authorList>
    </citation>
    <scope>NUCLEOTIDE SEQUENCE [LARGE SCALE GENOMIC DNA]</scope>
    <source>
        <strain evidence="1">PLY_AMNH</strain>
    </source>
</reference>
<protein>
    <submittedName>
        <fullName evidence="1">Uncharacterized protein</fullName>
    </submittedName>
</protein>
<dbReference type="EMBL" id="LGRX02024939">
    <property type="protein sequence ID" value="KAK3253236.1"/>
    <property type="molecule type" value="Genomic_DNA"/>
</dbReference>
<reference evidence="1" key="2">
    <citation type="submission" date="2023-06" db="EMBL/GenBank/DDBJ databases">
        <title>Long-read-based genome assembly of the green algal bacterivore Cymbomonas tetramitiformis.</title>
        <authorList>
            <person name="Gyaltshen Y."/>
            <person name="Rozenberg A."/>
            <person name="Paasch A."/>
            <person name="Burns J.A."/>
            <person name="Warring S."/>
            <person name="Larson R."/>
            <person name="Maurer-Alcala X."/>
            <person name="Dacks J."/>
            <person name="Kim E."/>
        </authorList>
    </citation>
    <scope>NUCLEOTIDE SEQUENCE</scope>
    <source>
        <strain evidence="1">PLY_AMNH</strain>
    </source>
</reference>
<name>A0AAE0CDT9_9CHLO</name>
<accession>A0AAE0CDT9</accession>
<evidence type="ECO:0000313" key="1">
    <source>
        <dbReference type="EMBL" id="KAK3253231.1"/>
    </source>
</evidence>
<comment type="caution">
    <text evidence="1">The sequence shown here is derived from an EMBL/GenBank/DDBJ whole genome shotgun (WGS) entry which is preliminary data.</text>
</comment>
<dbReference type="AlphaFoldDB" id="A0AAE0CDT9"/>
<dbReference type="EMBL" id="LGRX02024940">
    <property type="protein sequence ID" value="KAK3253231.1"/>
    <property type="molecule type" value="Genomic_DNA"/>
</dbReference>